<organism evidence="3 4">
    <name type="scientific">Melopsittacus undulatus</name>
    <name type="common">Budgerigar</name>
    <name type="synonym">Psittacus undulatus</name>
    <dbReference type="NCBI Taxonomy" id="13146"/>
    <lineage>
        <taxon>Eukaryota</taxon>
        <taxon>Metazoa</taxon>
        <taxon>Chordata</taxon>
        <taxon>Craniata</taxon>
        <taxon>Vertebrata</taxon>
        <taxon>Euteleostomi</taxon>
        <taxon>Archelosauria</taxon>
        <taxon>Archosauria</taxon>
        <taxon>Dinosauria</taxon>
        <taxon>Saurischia</taxon>
        <taxon>Theropoda</taxon>
        <taxon>Coelurosauria</taxon>
        <taxon>Aves</taxon>
        <taxon>Neognathae</taxon>
        <taxon>Neoaves</taxon>
        <taxon>Telluraves</taxon>
        <taxon>Australaves</taxon>
        <taxon>Psittaciformes</taxon>
        <taxon>Psittaculidae</taxon>
        <taxon>Melopsittacus</taxon>
    </lineage>
</organism>
<reference evidence="3" key="2">
    <citation type="submission" date="2025-08" db="UniProtKB">
        <authorList>
            <consortium name="Ensembl"/>
        </authorList>
    </citation>
    <scope>IDENTIFICATION</scope>
</reference>
<keyword evidence="1" id="KW-0863">Zinc-finger</keyword>
<evidence type="ECO:0000313" key="3">
    <source>
        <dbReference type="Ensembl" id="ENSMUNP00000027437.1"/>
    </source>
</evidence>
<reference evidence="3" key="1">
    <citation type="submission" date="2020-03" db="EMBL/GenBank/DDBJ databases">
        <title>Melopsittacus undulatus (budgerigar) genome, bMelUnd1, maternal haplotype with Z.</title>
        <authorList>
            <person name="Gedman G."/>
            <person name="Mountcastle J."/>
            <person name="Haase B."/>
            <person name="Formenti G."/>
            <person name="Wright T."/>
            <person name="Apodaca J."/>
            <person name="Pelan S."/>
            <person name="Chow W."/>
            <person name="Rhie A."/>
            <person name="Howe K."/>
            <person name="Fedrigo O."/>
            <person name="Jarvis E.D."/>
        </authorList>
    </citation>
    <scope>NUCLEOTIDE SEQUENCE [LARGE SCALE GENOMIC DNA]</scope>
</reference>
<evidence type="ECO:0000313" key="4">
    <source>
        <dbReference type="Proteomes" id="UP000694405"/>
    </source>
</evidence>
<comment type="domain">
    <text evidence="1">The B box-type and RING-type zinc fingers although degenerate play a central role in function of the protein.</text>
</comment>
<dbReference type="Proteomes" id="UP000694405">
    <property type="component" value="Chromosome 22"/>
</dbReference>
<dbReference type="PANTHER" id="PTHR12981:SF0">
    <property type="entry name" value="ZINC FINGER PROTEIN-LIKE 1"/>
    <property type="match status" value="1"/>
</dbReference>
<keyword evidence="4" id="KW-1185">Reference proteome</keyword>
<dbReference type="InterPro" id="IPR058731">
    <property type="entry name" value="Znf-B_box_ZFPL1-like"/>
</dbReference>
<keyword evidence="1" id="KW-0333">Golgi apparatus</keyword>
<dbReference type="GO" id="GO:0016192">
    <property type="term" value="P:vesicle-mediated transport"/>
    <property type="evidence" value="ECO:0007669"/>
    <property type="project" value="UniProtKB-KW"/>
</dbReference>
<protein>
    <recommendedName>
        <fullName evidence="1">Zinc finger protein-like 1</fullName>
    </recommendedName>
</protein>
<comment type="similarity">
    <text evidence="1">Belongs to the ZFPL1 family.</text>
</comment>
<accession>A0A8V5GNG3</accession>
<keyword evidence="1" id="KW-0813">Transport</keyword>
<feature type="domain" description="ZFPL1-like B-box zinc-binding" evidence="2">
    <location>
        <begin position="1"/>
        <end position="34"/>
    </location>
</feature>
<keyword evidence="1" id="KW-0862">Zinc</keyword>
<dbReference type="AlphaFoldDB" id="A0A8V5GNG3"/>
<name>A0A8V5GNG3_MELUD</name>
<comment type="function">
    <text evidence="1">Required for cis-Golgi integrity and efficient ER to Golgi transport.</text>
</comment>
<reference evidence="3" key="3">
    <citation type="submission" date="2025-09" db="UniProtKB">
        <authorList>
            <consortium name="Ensembl"/>
        </authorList>
    </citation>
    <scope>IDENTIFICATION</scope>
</reference>
<dbReference type="GO" id="GO:0008270">
    <property type="term" value="F:zinc ion binding"/>
    <property type="evidence" value="ECO:0007669"/>
    <property type="project" value="UniProtKB-UniRule"/>
</dbReference>
<evidence type="ECO:0000259" key="2">
    <source>
        <dbReference type="Pfam" id="PF25993"/>
    </source>
</evidence>
<keyword evidence="1" id="KW-0479">Metal-binding</keyword>
<dbReference type="Pfam" id="PF25993">
    <property type="entry name" value="zf-B_box_ZFPL1"/>
    <property type="match status" value="1"/>
</dbReference>
<sequence>MGLCKCPKRRVTNLFCFEHRVNVCESCLVSAHPKVPGGGLVCYGGGGTGGGTGGGGVPMGGGY</sequence>
<comment type="subcellular location">
    <subcellularLocation>
        <location evidence="1">Golgi apparatus</location>
        <location evidence="1">cis-Golgi network membrane</location>
        <topology evidence="1">Single-pass membrane protein</topology>
    </subcellularLocation>
</comment>
<evidence type="ECO:0000256" key="1">
    <source>
        <dbReference type="RuleBase" id="RU369078"/>
    </source>
</evidence>
<dbReference type="GO" id="GO:0005794">
    <property type="term" value="C:Golgi apparatus"/>
    <property type="evidence" value="ECO:0007669"/>
    <property type="project" value="UniProtKB-SubCell"/>
</dbReference>
<dbReference type="Ensembl" id="ENSMUNT00000033240.1">
    <property type="protein sequence ID" value="ENSMUNP00000027437.1"/>
    <property type="gene ID" value="ENSMUNG00000021471.1"/>
</dbReference>
<dbReference type="InterPro" id="IPR039043">
    <property type="entry name" value="ZFPL1"/>
</dbReference>
<dbReference type="PANTHER" id="PTHR12981">
    <property type="entry name" value="ZINC FINGER PROTEIN-LIKE 1"/>
    <property type="match status" value="1"/>
</dbReference>
<keyword evidence="1" id="KW-0931">ER-Golgi transport</keyword>
<proteinExistence type="inferred from homology"/>